<dbReference type="InterPro" id="IPR043153">
    <property type="entry name" value="DENN_C"/>
</dbReference>
<gene>
    <name evidence="4" type="ORF">BCV69DRAFT_69130</name>
</gene>
<dbReference type="EMBL" id="KZ819335">
    <property type="protein sequence ID" value="PWN18641.1"/>
    <property type="molecule type" value="Genomic_DNA"/>
</dbReference>
<feature type="compositionally biased region" description="Polar residues" evidence="2">
    <location>
        <begin position="1244"/>
        <end position="1263"/>
    </location>
</feature>
<feature type="compositionally biased region" description="Polar residues" evidence="2">
    <location>
        <begin position="1209"/>
        <end position="1234"/>
    </location>
</feature>
<dbReference type="GO" id="GO:0032483">
    <property type="term" value="P:regulation of Rab protein signal transduction"/>
    <property type="evidence" value="ECO:0007669"/>
    <property type="project" value="TreeGrafter"/>
</dbReference>
<organism evidence="4 5">
    <name type="scientific">Pseudomicrostroma glucosiphilum</name>
    <dbReference type="NCBI Taxonomy" id="1684307"/>
    <lineage>
        <taxon>Eukaryota</taxon>
        <taxon>Fungi</taxon>
        <taxon>Dikarya</taxon>
        <taxon>Basidiomycota</taxon>
        <taxon>Ustilaginomycotina</taxon>
        <taxon>Exobasidiomycetes</taxon>
        <taxon>Microstromatales</taxon>
        <taxon>Microstromatales incertae sedis</taxon>
        <taxon>Pseudomicrostroma</taxon>
    </lineage>
</organism>
<feature type="compositionally biased region" description="Basic and acidic residues" evidence="2">
    <location>
        <begin position="282"/>
        <end position="293"/>
    </location>
</feature>
<feature type="compositionally biased region" description="Low complexity" evidence="2">
    <location>
        <begin position="1115"/>
        <end position="1130"/>
    </location>
</feature>
<protein>
    <recommendedName>
        <fullName evidence="3">cDENN domain-containing protein</fullName>
    </recommendedName>
</protein>
<feature type="compositionally biased region" description="Polar residues" evidence="2">
    <location>
        <begin position="1"/>
        <end position="13"/>
    </location>
</feature>
<feature type="compositionally biased region" description="Polar residues" evidence="2">
    <location>
        <begin position="395"/>
        <end position="404"/>
    </location>
</feature>
<feature type="region of interest" description="Disordered" evidence="2">
    <location>
        <begin position="372"/>
        <end position="404"/>
    </location>
</feature>
<feature type="compositionally biased region" description="Gly residues" evidence="2">
    <location>
        <begin position="1154"/>
        <end position="1163"/>
    </location>
</feature>
<evidence type="ECO:0000313" key="4">
    <source>
        <dbReference type="EMBL" id="PWN18641.1"/>
    </source>
</evidence>
<evidence type="ECO:0000259" key="3">
    <source>
        <dbReference type="SMART" id="SM00799"/>
    </source>
</evidence>
<dbReference type="GeneID" id="37017183"/>
<keyword evidence="5" id="KW-1185">Reference proteome</keyword>
<feature type="compositionally biased region" description="Basic residues" evidence="2">
    <location>
        <begin position="443"/>
        <end position="452"/>
    </location>
</feature>
<dbReference type="Pfam" id="PF02141">
    <property type="entry name" value="DENN"/>
    <property type="match status" value="1"/>
</dbReference>
<dbReference type="OrthoDB" id="6019893at2759"/>
<keyword evidence="1" id="KW-0175">Coiled coil</keyword>
<feature type="region of interest" description="Disordered" evidence="2">
    <location>
        <begin position="1"/>
        <end position="114"/>
    </location>
</feature>
<feature type="region of interest" description="Disordered" evidence="2">
    <location>
        <begin position="962"/>
        <end position="1007"/>
    </location>
</feature>
<feature type="region of interest" description="Disordered" evidence="2">
    <location>
        <begin position="269"/>
        <end position="305"/>
    </location>
</feature>
<dbReference type="STRING" id="1684307.A0A316U2C7"/>
<dbReference type="Gene3D" id="3.40.50.11500">
    <property type="match status" value="1"/>
</dbReference>
<feature type="region of interest" description="Disordered" evidence="2">
    <location>
        <begin position="441"/>
        <end position="460"/>
    </location>
</feature>
<dbReference type="CDD" id="cd06503">
    <property type="entry name" value="ATP-synt_Fo_b"/>
    <property type="match status" value="1"/>
</dbReference>
<feature type="compositionally biased region" description="Polar residues" evidence="2">
    <location>
        <begin position="372"/>
        <end position="388"/>
    </location>
</feature>
<feature type="region of interest" description="Disordered" evidence="2">
    <location>
        <begin position="1296"/>
        <end position="1320"/>
    </location>
</feature>
<feature type="region of interest" description="Disordered" evidence="2">
    <location>
        <begin position="1038"/>
        <end position="1283"/>
    </location>
</feature>
<evidence type="ECO:0000256" key="2">
    <source>
        <dbReference type="SAM" id="MobiDB-lite"/>
    </source>
</evidence>
<feature type="domain" description="cDENN" evidence="3">
    <location>
        <begin position="472"/>
        <end position="659"/>
    </location>
</feature>
<dbReference type="InterPro" id="IPR001194">
    <property type="entry name" value="cDENN_dom"/>
</dbReference>
<feature type="compositionally biased region" description="Low complexity" evidence="2">
    <location>
        <begin position="78"/>
        <end position="94"/>
    </location>
</feature>
<dbReference type="PANTHER" id="PTHR12296">
    <property type="entry name" value="DENN DOMAIN-CONTAINING PROTEIN 4"/>
    <property type="match status" value="1"/>
</dbReference>
<feature type="compositionally biased region" description="Low complexity" evidence="2">
    <location>
        <begin position="182"/>
        <end position="193"/>
    </location>
</feature>
<dbReference type="RefSeq" id="XP_025345801.1">
    <property type="nucleotide sequence ID" value="XM_025495449.1"/>
</dbReference>
<dbReference type="InterPro" id="IPR051696">
    <property type="entry name" value="DENN_Domain_GEFs"/>
</dbReference>
<dbReference type="GO" id="GO:0031410">
    <property type="term" value="C:cytoplasmic vesicle"/>
    <property type="evidence" value="ECO:0007669"/>
    <property type="project" value="TreeGrafter"/>
</dbReference>
<proteinExistence type="predicted"/>
<evidence type="ECO:0000313" key="5">
    <source>
        <dbReference type="Proteomes" id="UP000245942"/>
    </source>
</evidence>
<dbReference type="PANTHER" id="PTHR12296:SF31">
    <property type="entry name" value="DENN (AEX-3) DOMAIN PROTEIN (AFU_ORTHOLOGUE AFUA_6G11200)"/>
    <property type="match status" value="1"/>
</dbReference>
<feature type="compositionally biased region" description="Polar residues" evidence="2">
    <location>
        <begin position="139"/>
        <end position="165"/>
    </location>
</feature>
<feature type="compositionally biased region" description="Low complexity" evidence="2">
    <location>
        <begin position="1089"/>
        <end position="1103"/>
    </location>
</feature>
<feature type="region of interest" description="Disordered" evidence="2">
    <location>
        <begin position="132"/>
        <end position="207"/>
    </location>
</feature>
<dbReference type="SMART" id="SM00799">
    <property type="entry name" value="DENN"/>
    <property type="match status" value="1"/>
</dbReference>
<sequence length="1352" mass="144571">MRSVASNASLAESTKSKKERTGVFSNLLRSARKSTESLRSHRSFNALADGSRGNRRGWIADQELDPPPPLPPKRQSREATAAAASRSALSLASTQPDHAAPALTNIPKNDPAVKANGQAAPLAADDIAEDSLPPLLSEMNPSQRVASRTGSVASHSSRSRAQTPINGGHYRRDDIDEDRAKTPTGRTTPTQKTHNSAFAGVPAVPTKEGDGNTVAQLYIVAGLPKDPAVWTLAEEDCVTGVHHMEGAVGRFWRPEILGCSICPSPAELKAKRKGETGATDADAERKWEGRTADSSKTTSNPKFIEMSDGRGRVERVETAKVLSKALKLSFTREVEIVSGQSSYPPAASSHTFSFSVPAQLSVGGRAAYPQTPVKSTFTDTGKRNSTLSIAGEGSGSSNGATQQNPGFEDSFSPVAFYGVVLTVWSPADEKRTKAIKRELNRAARARKGKKGSAAREKEEDEDGFLPANNAFFMPYAICIVSKWPLYDLLSDWNKWAWNKYSRNIQKHNQLMSAILATPAPRIGTKLTVDSPDGDVAFSCTFPGALEWGTGQIAVNLTMWPLFKTLSIDNILTICEVALAPNGRVLFMSRYPALLGLAVETITHLVEMCGWKGTALQSCHARDVKIYLEDPGNWIVAIASELRSIVKPAKEVCVVDLDINFVKLTHPPKGAPSVRGLREKRRRKLVQALGYSTGDYMPPREYVEAYPAGRFRPLSKMITRSPTDDQLEAPAWWDQAKVVAGFDKALHDGTRPSPLARLLRMRAAKNHTTSEAELAALAALRNRADTFVDARDGLENKIGRLNKRLAFLMSESEMWKVQFAKISQLVERLTKEANETRAKLEKERRESRRLSSTLAQRDMERLQLEIQLKETEDARAQAQAELSTMQRAMDSLEHEREAMMNEIRGIVSGAGGDEDIAFNTSRMELYNESVGHASGISSPTSHASMTPSQAAERILKARKAAEDRINEGRPSVGRSRAPTASIAHSDADRDKASASPLPSMLGGNHSNEDQMNYEIQRRTMTVTNQIARIQAQLENTLSSLEDRKSVSQHHHRSRSGSGRARRDSDLSMESGARYEHRAPSSLGGGHIMSDADASQTSAAAAADDTGTELDSAAHDGGYSSTASASAAGAAADARRRERREARRQRGAAAAAATGNGTGGGGGSGTASPTLSPDTSLRRRVTANAGPPSSYCGPIPSGLGTGSVPMGKTASAPTTSGAHAGVTSSSARENWQPHQQLQERERHNAWKTSSAASETHHAQPQSPSGPVSPRPAEVVGSASPTKGDTAAVVATTKADGEALVPSGSAPAEALLEGSGSNGVNEQHAAAAGVVEVFENGPVEGAVSQGAQGGPASST</sequence>
<feature type="compositionally biased region" description="Basic and acidic residues" evidence="2">
    <location>
        <begin position="170"/>
        <end position="181"/>
    </location>
</feature>
<reference evidence="4 5" key="1">
    <citation type="journal article" date="2018" name="Mol. Biol. Evol.">
        <title>Broad Genomic Sampling Reveals a Smut Pathogenic Ancestry of the Fungal Clade Ustilaginomycotina.</title>
        <authorList>
            <person name="Kijpornyongpan T."/>
            <person name="Mondo S.J."/>
            <person name="Barry K."/>
            <person name="Sandor L."/>
            <person name="Lee J."/>
            <person name="Lipzen A."/>
            <person name="Pangilinan J."/>
            <person name="LaButti K."/>
            <person name="Hainaut M."/>
            <person name="Henrissat B."/>
            <person name="Grigoriev I.V."/>
            <person name="Spatafora J.W."/>
            <person name="Aime M.C."/>
        </authorList>
    </citation>
    <scope>NUCLEOTIDE SEQUENCE [LARGE SCALE GENOMIC DNA]</scope>
    <source>
        <strain evidence="4 5">MCA 4718</strain>
    </source>
</reference>
<accession>A0A316U2C7</accession>
<name>A0A316U2C7_9BASI</name>
<feature type="coiled-coil region" evidence="1">
    <location>
        <begin position="776"/>
        <end position="901"/>
    </location>
</feature>
<dbReference type="Proteomes" id="UP000245942">
    <property type="component" value="Unassembled WGS sequence"/>
</dbReference>
<evidence type="ECO:0000256" key="1">
    <source>
        <dbReference type="SAM" id="Coils"/>
    </source>
</evidence>